<dbReference type="Pfam" id="PF01590">
    <property type="entry name" value="GAF"/>
    <property type="match status" value="1"/>
</dbReference>
<feature type="domain" description="Response regulatory" evidence="12">
    <location>
        <begin position="1406"/>
        <end position="1522"/>
    </location>
</feature>
<dbReference type="PROSITE" id="PS50112">
    <property type="entry name" value="PAS"/>
    <property type="match status" value="5"/>
</dbReference>
<dbReference type="PROSITE" id="PS50110">
    <property type="entry name" value="RESPONSE_REGULATORY"/>
    <property type="match status" value="2"/>
</dbReference>
<feature type="domain" description="Response regulatory" evidence="12">
    <location>
        <begin position="19"/>
        <end position="135"/>
    </location>
</feature>
<dbReference type="SMART" id="SM00448">
    <property type="entry name" value="REC"/>
    <property type="match status" value="2"/>
</dbReference>
<reference evidence="15 16" key="1">
    <citation type="submission" date="2024-09" db="EMBL/GenBank/DDBJ databases">
        <title>Floridaenema gen nov. (Aerosakkonemataceae, Aerosakkonematales ord. nov., Cyanobacteria) from benthic tropical and subtropical fresh waters, with the description of four new species.</title>
        <authorList>
            <person name="Moretto J.A."/>
            <person name="Berthold D.E."/>
            <person name="Lefler F.W."/>
            <person name="Huang I.-S."/>
            <person name="Laughinghouse H. IV."/>
        </authorList>
    </citation>
    <scope>NUCLEOTIDE SEQUENCE [LARGE SCALE GENOMIC DNA]</scope>
    <source>
        <strain evidence="15 16">BLCC-F154</strain>
    </source>
</reference>
<organism evidence="15 16">
    <name type="scientific">Floridaenema fluviatile BLCC-F154</name>
    <dbReference type="NCBI Taxonomy" id="3153640"/>
    <lineage>
        <taxon>Bacteria</taxon>
        <taxon>Bacillati</taxon>
        <taxon>Cyanobacteriota</taxon>
        <taxon>Cyanophyceae</taxon>
        <taxon>Oscillatoriophycideae</taxon>
        <taxon>Aerosakkonematales</taxon>
        <taxon>Aerosakkonemataceae</taxon>
        <taxon>Floridanema</taxon>
        <taxon>Floridanema fluviatile</taxon>
    </lineage>
</organism>
<dbReference type="CDD" id="cd19920">
    <property type="entry name" value="REC_PA4781-like"/>
    <property type="match status" value="1"/>
</dbReference>
<gene>
    <name evidence="15" type="ORF">ACE1B6_20620</name>
</gene>
<dbReference type="CDD" id="cd00082">
    <property type="entry name" value="HisKA"/>
    <property type="match status" value="1"/>
</dbReference>
<evidence type="ECO:0000256" key="7">
    <source>
        <dbReference type="ARBA" id="ARBA00023012"/>
    </source>
</evidence>
<dbReference type="EC" id="2.7.13.3" evidence="3"/>
<dbReference type="PROSITE" id="PS50046">
    <property type="entry name" value="PHYTOCHROME_2"/>
    <property type="match status" value="1"/>
</dbReference>
<evidence type="ECO:0000313" key="16">
    <source>
        <dbReference type="Proteomes" id="UP001576776"/>
    </source>
</evidence>
<evidence type="ECO:0000256" key="1">
    <source>
        <dbReference type="ARBA" id="ARBA00000085"/>
    </source>
</evidence>
<evidence type="ECO:0000259" key="14">
    <source>
        <dbReference type="PROSITE" id="PS50113"/>
    </source>
</evidence>
<dbReference type="Gene3D" id="3.30.450.20">
    <property type="entry name" value="PAS domain"/>
    <property type="match status" value="6"/>
</dbReference>
<name>A0ABV4YFQ8_9CYAN</name>
<dbReference type="Pfam" id="PF02518">
    <property type="entry name" value="HATPase_c"/>
    <property type="match status" value="1"/>
</dbReference>
<dbReference type="Gene3D" id="3.30.565.10">
    <property type="entry name" value="Histidine kinase-like ATPase, C-terminal domain"/>
    <property type="match status" value="1"/>
</dbReference>
<dbReference type="InterPro" id="IPR005467">
    <property type="entry name" value="His_kinase_dom"/>
</dbReference>
<dbReference type="SUPFAM" id="SSF55785">
    <property type="entry name" value="PYP-like sensor domain (PAS domain)"/>
    <property type="match status" value="6"/>
</dbReference>
<feature type="modified residue" description="4-aspartylphosphate" evidence="8">
    <location>
        <position position="68"/>
    </location>
</feature>
<evidence type="ECO:0000256" key="4">
    <source>
        <dbReference type="ARBA" id="ARBA00022553"/>
    </source>
</evidence>
<comment type="caution">
    <text evidence="15">The sequence shown here is derived from an EMBL/GenBank/DDBJ whole genome shotgun (WGS) entry which is preliminary data.</text>
</comment>
<dbReference type="PRINTS" id="PR00344">
    <property type="entry name" value="BCTRLSENSOR"/>
</dbReference>
<proteinExistence type="inferred from homology"/>
<dbReference type="InterPro" id="IPR013767">
    <property type="entry name" value="PAS_fold"/>
</dbReference>
<keyword evidence="16" id="KW-1185">Reference proteome</keyword>
<dbReference type="CDD" id="cd16922">
    <property type="entry name" value="HATPase_EvgS-ArcB-TorS-like"/>
    <property type="match status" value="1"/>
</dbReference>
<dbReference type="Gene3D" id="3.40.50.2300">
    <property type="match status" value="2"/>
</dbReference>
<dbReference type="InterPro" id="IPR003594">
    <property type="entry name" value="HATPase_dom"/>
</dbReference>
<dbReference type="InterPro" id="IPR035965">
    <property type="entry name" value="PAS-like_dom_sf"/>
</dbReference>
<feature type="domain" description="PAS" evidence="13">
    <location>
        <begin position="671"/>
        <end position="741"/>
    </location>
</feature>
<evidence type="ECO:0000256" key="3">
    <source>
        <dbReference type="ARBA" id="ARBA00012438"/>
    </source>
</evidence>
<keyword evidence="5" id="KW-0808">Transferase</keyword>
<evidence type="ECO:0000256" key="6">
    <source>
        <dbReference type="ARBA" id="ARBA00022777"/>
    </source>
</evidence>
<comment type="similarity">
    <text evidence="2">In the N-terminal section; belongs to the phytochrome family.</text>
</comment>
<dbReference type="InterPro" id="IPR000700">
    <property type="entry name" value="PAS-assoc_C"/>
</dbReference>
<dbReference type="SMART" id="SM00387">
    <property type="entry name" value="HATPase_c"/>
    <property type="match status" value="1"/>
</dbReference>
<evidence type="ECO:0000259" key="10">
    <source>
        <dbReference type="PROSITE" id="PS50046"/>
    </source>
</evidence>
<dbReference type="Proteomes" id="UP001576776">
    <property type="component" value="Unassembled WGS sequence"/>
</dbReference>
<comment type="catalytic activity">
    <reaction evidence="1">
        <text>ATP + protein L-histidine = ADP + protein N-phospho-L-histidine.</text>
        <dbReference type="EC" id="2.7.13.3"/>
    </reaction>
</comment>
<dbReference type="PANTHER" id="PTHR43047:SF72">
    <property type="entry name" value="OSMOSENSING HISTIDINE PROTEIN KINASE SLN1"/>
    <property type="match status" value="1"/>
</dbReference>
<dbReference type="Pfam" id="PF00512">
    <property type="entry name" value="HisKA"/>
    <property type="match status" value="1"/>
</dbReference>
<dbReference type="InterPro" id="IPR036890">
    <property type="entry name" value="HATPase_C_sf"/>
</dbReference>
<dbReference type="SMART" id="SM00091">
    <property type="entry name" value="PAS"/>
    <property type="match status" value="6"/>
</dbReference>
<evidence type="ECO:0000313" key="15">
    <source>
        <dbReference type="EMBL" id="MFB2937659.1"/>
    </source>
</evidence>
<dbReference type="InterPro" id="IPR000014">
    <property type="entry name" value="PAS"/>
</dbReference>
<dbReference type="InterPro" id="IPR001610">
    <property type="entry name" value="PAC"/>
</dbReference>
<keyword evidence="9" id="KW-0175">Coiled coil</keyword>
<dbReference type="NCBIfam" id="TIGR00229">
    <property type="entry name" value="sensory_box"/>
    <property type="match status" value="5"/>
</dbReference>
<dbReference type="InterPro" id="IPR016132">
    <property type="entry name" value="Phyto_chromo_attachment"/>
</dbReference>
<dbReference type="SUPFAM" id="SSF55781">
    <property type="entry name" value="GAF domain-like"/>
    <property type="match status" value="1"/>
</dbReference>
<feature type="domain" description="PAC" evidence="14">
    <location>
        <begin position="358"/>
        <end position="410"/>
    </location>
</feature>
<dbReference type="InterPro" id="IPR003018">
    <property type="entry name" value="GAF"/>
</dbReference>
<evidence type="ECO:0000256" key="8">
    <source>
        <dbReference type="PROSITE-ProRule" id="PRU00169"/>
    </source>
</evidence>
<dbReference type="Pfam" id="PF08447">
    <property type="entry name" value="PAS_3"/>
    <property type="match status" value="4"/>
</dbReference>
<dbReference type="SUPFAM" id="SSF55874">
    <property type="entry name" value="ATPase domain of HSP90 chaperone/DNA topoisomerase II/histidine kinase"/>
    <property type="match status" value="1"/>
</dbReference>
<keyword evidence="7" id="KW-0902">Two-component regulatory system</keyword>
<dbReference type="RefSeq" id="WP_413259144.1">
    <property type="nucleotide sequence ID" value="NZ_JBHFNS010000077.1"/>
</dbReference>
<feature type="domain" description="PAC" evidence="14">
    <location>
        <begin position="485"/>
        <end position="537"/>
    </location>
</feature>
<dbReference type="SMART" id="SM00388">
    <property type="entry name" value="HisKA"/>
    <property type="match status" value="1"/>
</dbReference>
<dbReference type="SUPFAM" id="SSF47384">
    <property type="entry name" value="Homodimeric domain of signal transducing histidine kinase"/>
    <property type="match status" value="1"/>
</dbReference>
<feature type="modified residue" description="4-aspartylphosphate" evidence="8">
    <location>
        <position position="1455"/>
    </location>
</feature>
<sequence length="1614" mass="184817">MLPSENDFPQIKIENAKTEILVVDDQASNLRFLSDLLNQEGYSVKRAISGELALNYAIASPPDLILLDVMMPEMNGYEVCQRLKANSQTKDIPVIFLSVLDQVNEKVKAFRVGGIDYITKPFQVEEVLARIESQLTIKNLQKQLQNQNQHLQQTESLLTSVLDSSLDGITALASVRNSQGNIINFKCLVLNQAAEKLIQRNAQDTIGKYLLEEMPGHRESGLFEAYIKVVETGETLNKKLYYHYDKIQGWFQIIAVKLADGLAVTFRDITSEKEAQEALTMARKRLEYLLSSSPSVIYSYKPDINITTTFISQNCENILGYSAAEFLQKKNFWINRLHPKDKEFVLAQIPQIFTQDHFSWEYRFLQKDNSYRWVYDTFKLIRDEAGNPIEVVGSSTDITERKQAQEALSESEQRFRAIFEQAAVGMTQVSLTGQFLRVNKQFCQITGYSESELLQLNWQHWTLVEEIDLCLDYVNQLLAGEIDNYAVEKRLIRKDGQIKWVNVSASLVRDWERNPLYFIGIIEDISQRKEIEEKLQKSQRWLQAITDANPNLLYIYKLPELNNIYTNAEVVKILGYTPEELQNLHNTDWSNVFHPDDYPMLMERFTKLETVKDGEAIDFEYRIRHKNGEWLWLFSREIVFTRTPDGKPEQILGAATNISDRKRTEAALRQSEARFQKLADNLPGVIYEIIQKSDGSFHLTYISSACREIHELEPEEIQENLELVFNKIHPDDRQNHDESIQICSQTLEPWRWEGRIITPSGIKWIQAASKPESHSNGEIVWHGLMFDITDRKLSEAKLRESQKRLSFFVQQTPVAIMEWNKNFEIVAWNPAAETVFGYKAEEIQNLNALKLLVPPDKLQNITNLLQKLMQEGGEKPHINHNLTKDGKRIICQWYNTVLVDNHSQIIGGAAMAIDITERQQSEAALRESAERFKAIAKAIERIRQTLNLETIFKATTSELRQVLNCDRVAIYRFNPDWSGEFVAESVAKDWVSLITSHQENPDLTNDALDSERCVVKTWGTPEIIIQDTYLQETQGGAYTRGASYLAVADIYQENFDQCYINLLEQFQAKAYLTVPIFCGNKLWGLLANYQNSGSRQWQKAEIDVVVQIGTQLAVALQQAELLEQTQRQSLELRKAKETADAANKAKSQFLAKMSHELRTPLNAILGFSQLMARSPSLSLEQQEYTEIINRSGEHLLDLINDILSMSKIEAGQITLNENPFNLHELLNSLEELLRLKANSKGLQLVFEIAPQVPQHIKTDESKLRQVLLNLLGNAIKFTQTGVVKLHVLLGKTEITQHSFTNPKTKIIFIVEDTGPGIAPNELSILFQPFVQTQTGRQTGQGTGLGLPISQQFIKLMRGDISVRSQLSQGTTFTFDILVNVVSHLEENAISSTKRIIGLEPNQPTYRILIVEDIKENRQLVVQLLTPFGFEIREAENGQQAINIWESWQPHLIWMDMQMPIMDGYEATKHIKSHAKGHETVIIALTASAFQEQQSAILKAGCDDFLPKPFREEMLFEKMAKHLGLRYLYQQDSLSTPVIHPAQTKNINPDDLKIMPKEWLVKLHRASLAINDQDAIELIQLIPLTHSELRHNLLDLVDNFRMDIIIELTREFSDE</sequence>
<feature type="domain" description="Histidine kinase" evidence="11">
    <location>
        <begin position="1152"/>
        <end position="1380"/>
    </location>
</feature>
<dbReference type="Pfam" id="PF00072">
    <property type="entry name" value="Response_reg"/>
    <property type="match status" value="2"/>
</dbReference>
<evidence type="ECO:0000256" key="5">
    <source>
        <dbReference type="ARBA" id="ARBA00022679"/>
    </source>
</evidence>
<feature type="domain" description="PAC" evidence="14">
    <location>
        <begin position="617"/>
        <end position="670"/>
    </location>
</feature>
<dbReference type="SUPFAM" id="SSF52172">
    <property type="entry name" value="CheY-like"/>
    <property type="match status" value="2"/>
</dbReference>
<keyword evidence="6" id="KW-0418">Kinase</keyword>
<dbReference type="InterPro" id="IPR003661">
    <property type="entry name" value="HisK_dim/P_dom"/>
</dbReference>
<dbReference type="PROSITE" id="PS50109">
    <property type="entry name" value="HIS_KIN"/>
    <property type="match status" value="1"/>
</dbReference>
<dbReference type="Gene3D" id="3.30.450.40">
    <property type="match status" value="1"/>
</dbReference>
<dbReference type="PROSITE" id="PS50113">
    <property type="entry name" value="PAC"/>
    <property type="match status" value="4"/>
</dbReference>
<feature type="domain" description="PAS" evidence="13">
    <location>
        <begin position="801"/>
        <end position="872"/>
    </location>
</feature>
<feature type="domain" description="Phytochrome chromophore attachment site" evidence="10">
    <location>
        <begin position="947"/>
        <end position="1111"/>
    </location>
</feature>
<evidence type="ECO:0000259" key="11">
    <source>
        <dbReference type="PROSITE" id="PS50109"/>
    </source>
</evidence>
<dbReference type="InterPro" id="IPR036097">
    <property type="entry name" value="HisK_dim/P_sf"/>
</dbReference>
<dbReference type="CDD" id="cd17546">
    <property type="entry name" value="REC_hyHK_CKI1_RcsC-like"/>
    <property type="match status" value="1"/>
</dbReference>
<feature type="domain" description="PAC" evidence="14">
    <location>
        <begin position="871"/>
        <end position="927"/>
    </location>
</feature>
<dbReference type="EMBL" id="JBHFNS010000077">
    <property type="protein sequence ID" value="MFB2937659.1"/>
    <property type="molecule type" value="Genomic_DNA"/>
</dbReference>
<feature type="coiled-coil region" evidence="9">
    <location>
        <begin position="130"/>
        <end position="157"/>
    </location>
</feature>
<feature type="domain" description="PAS" evidence="13">
    <location>
        <begin position="282"/>
        <end position="356"/>
    </location>
</feature>
<dbReference type="SMART" id="SM00065">
    <property type="entry name" value="GAF"/>
    <property type="match status" value="1"/>
</dbReference>
<dbReference type="PANTHER" id="PTHR43047">
    <property type="entry name" value="TWO-COMPONENT HISTIDINE PROTEIN KINASE"/>
    <property type="match status" value="1"/>
</dbReference>
<dbReference type="Gene3D" id="1.10.287.130">
    <property type="match status" value="1"/>
</dbReference>
<evidence type="ECO:0000256" key="2">
    <source>
        <dbReference type="ARBA" id="ARBA00006402"/>
    </source>
</evidence>
<evidence type="ECO:0000256" key="9">
    <source>
        <dbReference type="SAM" id="Coils"/>
    </source>
</evidence>
<dbReference type="SMART" id="SM00086">
    <property type="entry name" value="PAC"/>
    <property type="match status" value="5"/>
</dbReference>
<dbReference type="CDD" id="cd00130">
    <property type="entry name" value="PAS"/>
    <property type="match status" value="5"/>
</dbReference>
<feature type="domain" description="PAS" evidence="13">
    <location>
        <begin position="538"/>
        <end position="615"/>
    </location>
</feature>
<dbReference type="InterPro" id="IPR004358">
    <property type="entry name" value="Sig_transdc_His_kin-like_C"/>
</dbReference>
<dbReference type="InterPro" id="IPR011006">
    <property type="entry name" value="CheY-like_superfamily"/>
</dbReference>
<accession>A0ABV4YFQ8</accession>
<feature type="domain" description="PAS" evidence="13">
    <location>
        <begin position="411"/>
        <end position="454"/>
    </location>
</feature>
<protein>
    <recommendedName>
        <fullName evidence="3">histidine kinase</fullName>
        <ecNumber evidence="3">2.7.13.3</ecNumber>
    </recommendedName>
</protein>
<keyword evidence="4 8" id="KW-0597">Phosphoprotein</keyword>
<dbReference type="Pfam" id="PF00989">
    <property type="entry name" value="PAS"/>
    <property type="match status" value="1"/>
</dbReference>
<evidence type="ECO:0000259" key="13">
    <source>
        <dbReference type="PROSITE" id="PS50112"/>
    </source>
</evidence>
<dbReference type="InterPro" id="IPR013655">
    <property type="entry name" value="PAS_fold_3"/>
</dbReference>
<evidence type="ECO:0000259" key="12">
    <source>
        <dbReference type="PROSITE" id="PS50110"/>
    </source>
</evidence>
<dbReference type="InterPro" id="IPR001789">
    <property type="entry name" value="Sig_transdc_resp-reg_receiver"/>
</dbReference>
<dbReference type="InterPro" id="IPR029016">
    <property type="entry name" value="GAF-like_dom_sf"/>
</dbReference>